<gene>
    <name evidence="3" type="ORF">DY000_02008539</name>
</gene>
<dbReference type="Proteomes" id="UP000266723">
    <property type="component" value="Unassembled WGS sequence"/>
</dbReference>
<organism evidence="3 4">
    <name type="scientific">Brassica cretica</name>
    <name type="common">Mustard</name>
    <dbReference type="NCBI Taxonomy" id="69181"/>
    <lineage>
        <taxon>Eukaryota</taxon>
        <taxon>Viridiplantae</taxon>
        <taxon>Streptophyta</taxon>
        <taxon>Embryophyta</taxon>
        <taxon>Tracheophyta</taxon>
        <taxon>Spermatophyta</taxon>
        <taxon>Magnoliopsida</taxon>
        <taxon>eudicotyledons</taxon>
        <taxon>Gunneridae</taxon>
        <taxon>Pentapetalae</taxon>
        <taxon>rosids</taxon>
        <taxon>malvids</taxon>
        <taxon>Brassicales</taxon>
        <taxon>Brassicaceae</taxon>
        <taxon>Brassiceae</taxon>
        <taxon>Brassica</taxon>
    </lineage>
</organism>
<dbReference type="PANTHER" id="PTHR47926:SF496">
    <property type="entry name" value="PENTACOTRIPEPTIDE-REPEAT REGION OF PRORP DOMAIN-CONTAINING PROTEIN"/>
    <property type="match status" value="1"/>
</dbReference>
<keyword evidence="1" id="KW-0677">Repeat</keyword>
<dbReference type="PROSITE" id="PS51375">
    <property type="entry name" value="PPR"/>
    <property type="match status" value="1"/>
</dbReference>
<keyword evidence="4" id="KW-1185">Reference proteome</keyword>
<evidence type="ECO:0000313" key="3">
    <source>
        <dbReference type="EMBL" id="KAF3544814.1"/>
    </source>
</evidence>
<reference evidence="3 4" key="1">
    <citation type="journal article" date="2020" name="BMC Genomics">
        <title>Intraspecific diversification of the crop wild relative Brassica cretica Lam. using demographic model selection.</title>
        <authorList>
            <person name="Kioukis A."/>
            <person name="Michalopoulou V.A."/>
            <person name="Briers L."/>
            <person name="Pirintsos S."/>
            <person name="Studholme D.J."/>
            <person name="Pavlidis P."/>
            <person name="Sarris P.F."/>
        </authorList>
    </citation>
    <scope>NUCLEOTIDE SEQUENCE [LARGE SCALE GENOMIC DNA]</scope>
    <source>
        <strain evidence="4">cv. PFS-1207/04</strain>
    </source>
</reference>
<evidence type="ECO:0008006" key="5">
    <source>
        <dbReference type="Google" id="ProtNLM"/>
    </source>
</evidence>
<dbReference type="NCBIfam" id="TIGR00756">
    <property type="entry name" value="PPR"/>
    <property type="match status" value="1"/>
</dbReference>
<evidence type="ECO:0000256" key="2">
    <source>
        <dbReference type="PROSITE-ProRule" id="PRU00708"/>
    </source>
</evidence>
<protein>
    <recommendedName>
        <fullName evidence="5">Pentatricopeptide repeat-containing protein</fullName>
    </recommendedName>
</protein>
<dbReference type="Gene3D" id="1.25.40.10">
    <property type="entry name" value="Tetratricopeptide repeat domain"/>
    <property type="match status" value="1"/>
</dbReference>
<comment type="caution">
    <text evidence="3">The sequence shown here is derived from an EMBL/GenBank/DDBJ whole genome shotgun (WGS) entry which is preliminary data.</text>
</comment>
<dbReference type="Pfam" id="PF13041">
    <property type="entry name" value="PPR_2"/>
    <property type="match status" value="1"/>
</dbReference>
<feature type="repeat" description="PPR" evidence="2">
    <location>
        <begin position="253"/>
        <end position="287"/>
    </location>
</feature>
<dbReference type="InterPro" id="IPR011990">
    <property type="entry name" value="TPR-like_helical_dom_sf"/>
</dbReference>
<dbReference type="PANTHER" id="PTHR47926">
    <property type="entry name" value="PENTATRICOPEPTIDE REPEAT-CONTAINING PROTEIN"/>
    <property type="match status" value="1"/>
</dbReference>
<evidence type="ECO:0000256" key="1">
    <source>
        <dbReference type="ARBA" id="ARBA00022737"/>
    </source>
</evidence>
<dbReference type="InterPro" id="IPR002885">
    <property type="entry name" value="PPR_rpt"/>
</dbReference>
<accession>A0ABQ7BZV6</accession>
<name>A0ABQ7BZV6_BRACR</name>
<evidence type="ECO:0000313" key="4">
    <source>
        <dbReference type="Proteomes" id="UP000266723"/>
    </source>
</evidence>
<sequence>MGLPVNNNNQGNNTIPFFSPVSETQQQQPHMSYCSDQVNNHDYNPIPDSCKEVLNNHNTSLAWGQNQFPYNHHNYGFINQNEHCSETKNNNSVMAIQSQLVNLQMASNQQEEEVDDQNYDEIHQFLEIIDESQSFTETKEVYASSSGESLKEPIDEIGEKELRRAATCFSLTSKRNLHSWVISSCSNEVCPSRPICPTSRSSVLAIGAQVHAYITKIGLCTEPSVGSSLLTMYSKFGSIEDCCKAFNQINGPNLIAWTALIASFAQHGKGTEALKMFNLMKQKGIKPDKVTFVGVLSLVVMVVWPKKLICI</sequence>
<dbReference type="EMBL" id="QGKV02000832">
    <property type="protein sequence ID" value="KAF3544814.1"/>
    <property type="molecule type" value="Genomic_DNA"/>
</dbReference>
<dbReference type="InterPro" id="IPR046960">
    <property type="entry name" value="PPR_At4g14850-like_plant"/>
</dbReference>
<proteinExistence type="predicted"/>